<dbReference type="RefSeq" id="WP_272743743.1">
    <property type="nucleotide sequence ID" value="NZ_JAQQKV010000001.1"/>
</dbReference>
<name>A0ABT5HGP7_9CAUL</name>
<organism evidence="2 3">
    <name type="scientific">Asticcacaulis machinosus</name>
    <dbReference type="NCBI Taxonomy" id="2984211"/>
    <lineage>
        <taxon>Bacteria</taxon>
        <taxon>Pseudomonadati</taxon>
        <taxon>Pseudomonadota</taxon>
        <taxon>Alphaproteobacteria</taxon>
        <taxon>Caulobacterales</taxon>
        <taxon>Caulobacteraceae</taxon>
        <taxon>Asticcacaulis</taxon>
    </lineage>
</organism>
<keyword evidence="1" id="KW-1133">Transmembrane helix</keyword>
<comment type="caution">
    <text evidence="2">The sequence shown here is derived from an EMBL/GenBank/DDBJ whole genome shotgun (WGS) entry which is preliminary data.</text>
</comment>
<dbReference type="InterPro" id="IPR021830">
    <property type="entry name" value="DUF3422"/>
</dbReference>
<sequence length="429" mass="47877">MPSPAVSDDHPLRQPLSDLMHEREIPITRSPVTLRSWVYLVSPAARAAETAWVDSLDAEGSGAAERWRLATTDDVGGAMWERHGEFSTWLKFSHDTPKAYGRSSLGFDAISAADFAWLDGAAGEVFRSVEIAVLPHAPKPEHLNQFIGLQQAVCCDVFGGAARIWSDFRLHPKENEPGAGRIYVQDKGLKNDELSRLLQTLLEIGNYRKLALLGFPVARTLFAWLPEAEARLARITGDMAGDQPSRADILDQLLALSAEVEARVNDVRFRQGATEAYYRLTMDRLSALREQRVEGFSTMQEFIERRLTPAMRTCEAAFRRLDDLSTRIARASDLLRAKISIGLDLQNQDLLKSMNLRSALQIKMQGLVEGLSVFAVSYYIFHLVKYLLEPVVGHGPQAAWLNAGIILVILALAWGFIYHKKKAISHDDL</sequence>
<protein>
    <submittedName>
        <fullName evidence="2">DUF3422 domain-containing protein</fullName>
    </submittedName>
</protein>
<keyword evidence="1" id="KW-0812">Transmembrane</keyword>
<evidence type="ECO:0000313" key="2">
    <source>
        <dbReference type="EMBL" id="MDC7675434.1"/>
    </source>
</evidence>
<reference evidence="2 3" key="1">
    <citation type="submission" date="2023-01" db="EMBL/GenBank/DDBJ databases">
        <title>Novel species of the genus Asticcacaulis isolated from rivers.</title>
        <authorList>
            <person name="Lu H."/>
        </authorList>
    </citation>
    <scope>NUCLEOTIDE SEQUENCE [LARGE SCALE GENOMIC DNA]</scope>
    <source>
        <strain evidence="2 3">LKC15W</strain>
    </source>
</reference>
<keyword evidence="3" id="KW-1185">Reference proteome</keyword>
<proteinExistence type="predicted"/>
<dbReference type="EMBL" id="JAQQKV010000001">
    <property type="protein sequence ID" value="MDC7675434.1"/>
    <property type="molecule type" value="Genomic_DNA"/>
</dbReference>
<dbReference type="Proteomes" id="UP001218579">
    <property type="component" value="Unassembled WGS sequence"/>
</dbReference>
<accession>A0ABT5HGP7</accession>
<keyword evidence="1" id="KW-0472">Membrane</keyword>
<evidence type="ECO:0000313" key="3">
    <source>
        <dbReference type="Proteomes" id="UP001218579"/>
    </source>
</evidence>
<evidence type="ECO:0000256" key="1">
    <source>
        <dbReference type="SAM" id="Phobius"/>
    </source>
</evidence>
<feature type="transmembrane region" description="Helical" evidence="1">
    <location>
        <begin position="400"/>
        <end position="418"/>
    </location>
</feature>
<dbReference type="Pfam" id="PF11902">
    <property type="entry name" value="DUF3422"/>
    <property type="match status" value="1"/>
</dbReference>
<gene>
    <name evidence="2" type="ORF">PQU98_04795</name>
</gene>